<gene>
    <name evidence="7" type="ORF">HID58_018915</name>
</gene>
<name>A0ABQ8DB88_BRANA</name>
<comment type="caution">
    <text evidence="7">The sequence shown here is derived from an EMBL/GenBank/DDBJ whole genome shotgun (WGS) entry which is preliminary data.</text>
</comment>
<dbReference type="Pfam" id="PF03638">
    <property type="entry name" value="TCR"/>
    <property type="match status" value="4"/>
</dbReference>
<feature type="compositionally biased region" description="Basic and acidic residues" evidence="5">
    <location>
        <begin position="484"/>
        <end position="502"/>
    </location>
</feature>
<evidence type="ECO:0000256" key="4">
    <source>
        <dbReference type="ARBA" id="ARBA00023242"/>
    </source>
</evidence>
<proteinExistence type="inferred from homology"/>
<dbReference type="EMBL" id="JAGKQM010000005">
    <property type="protein sequence ID" value="KAH0926659.1"/>
    <property type="molecule type" value="Genomic_DNA"/>
</dbReference>
<comment type="subcellular location">
    <subcellularLocation>
        <location evidence="1">Nucleus</location>
    </subcellularLocation>
</comment>
<keyword evidence="8" id="KW-1185">Reference proteome</keyword>
<dbReference type="PANTHER" id="PTHR46159">
    <property type="entry name" value="PROTEIN TESMIN/TSO1-LIKE CXC 2"/>
    <property type="match status" value="1"/>
</dbReference>
<feature type="region of interest" description="Disordered" evidence="5">
    <location>
        <begin position="709"/>
        <end position="756"/>
    </location>
</feature>
<feature type="domain" description="CRC" evidence="6">
    <location>
        <begin position="352"/>
        <end position="478"/>
    </location>
</feature>
<feature type="region of interest" description="Disordered" evidence="5">
    <location>
        <begin position="1128"/>
        <end position="1157"/>
    </location>
</feature>
<dbReference type="PANTHER" id="PTHR46159:SF13">
    <property type="entry name" value="CRC DOMAIN-CONTAINING PROTEIN TSO1"/>
    <property type="match status" value="1"/>
</dbReference>
<evidence type="ECO:0000256" key="2">
    <source>
        <dbReference type="ARBA" id="ARBA00007267"/>
    </source>
</evidence>
<dbReference type="PROSITE" id="PS51634">
    <property type="entry name" value="CRC"/>
    <property type="match status" value="2"/>
</dbReference>
<protein>
    <recommendedName>
        <fullName evidence="6">CRC domain-containing protein</fullName>
    </recommendedName>
</protein>
<dbReference type="SMART" id="SM01114">
    <property type="entry name" value="CXC"/>
    <property type="match status" value="4"/>
</dbReference>
<reference evidence="7 8" key="1">
    <citation type="submission" date="2021-05" db="EMBL/GenBank/DDBJ databases">
        <title>Genome Assembly of Synthetic Allotetraploid Brassica napus Reveals Homoeologous Exchanges between Subgenomes.</title>
        <authorList>
            <person name="Davis J.T."/>
        </authorList>
    </citation>
    <scope>NUCLEOTIDE SEQUENCE [LARGE SCALE GENOMIC DNA]</scope>
    <source>
        <strain evidence="8">cv. Da-Ae</strain>
        <tissue evidence="7">Seedling</tissue>
    </source>
</reference>
<evidence type="ECO:0000259" key="6">
    <source>
        <dbReference type="PROSITE" id="PS51634"/>
    </source>
</evidence>
<evidence type="ECO:0000313" key="7">
    <source>
        <dbReference type="EMBL" id="KAH0926659.1"/>
    </source>
</evidence>
<feature type="compositionally biased region" description="Basic and acidic residues" evidence="5">
    <location>
        <begin position="668"/>
        <end position="685"/>
    </location>
</feature>
<dbReference type="InterPro" id="IPR033467">
    <property type="entry name" value="Tesmin/TSO1-like_CXC"/>
</dbReference>
<dbReference type="InterPro" id="IPR005172">
    <property type="entry name" value="CRC"/>
</dbReference>
<evidence type="ECO:0000313" key="8">
    <source>
        <dbReference type="Proteomes" id="UP000824890"/>
    </source>
</evidence>
<feature type="domain" description="CRC" evidence="6">
    <location>
        <begin position="985"/>
        <end position="1110"/>
    </location>
</feature>
<evidence type="ECO:0000256" key="3">
    <source>
        <dbReference type="ARBA" id="ARBA00022473"/>
    </source>
</evidence>
<evidence type="ECO:0000256" key="5">
    <source>
        <dbReference type="SAM" id="MobiDB-lite"/>
    </source>
</evidence>
<feature type="region of interest" description="Disordered" evidence="5">
    <location>
        <begin position="1281"/>
        <end position="1303"/>
    </location>
</feature>
<accession>A0ABQ8DB88</accession>
<feature type="region of interest" description="Disordered" evidence="5">
    <location>
        <begin position="663"/>
        <end position="685"/>
    </location>
</feature>
<comment type="similarity">
    <text evidence="2">Belongs to the lin-54 family.</text>
</comment>
<dbReference type="InterPro" id="IPR044522">
    <property type="entry name" value="TSO1-like"/>
</dbReference>
<dbReference type="Proteomes" id="UP000824890">
    <property type="component" value="Unassembled WGS sequence"/>
</dbReference>
<sequence>RETQRRNRRDTEKDCSCETYCYKMDTPPKNVTQIENPISKLKLENSPVFNYINSLSPIKPVRSLSIAQTFGSLSYSSPPSVFASPHVSSHKGSRFKSDHNHVPASVGEEEALHETESPQILQNECTTTTPPRGETDLLKMCDGNVKQKSETPDWDAMISDSSDILIFDPLNDSEASRCFLERPSDSKTRSLGVAKSTLEPVINSNDDLRRGGRRRCLDFEQTSVASSSRCVVPSTGLHFNAIALSSTDNNAGNEYPLSGNTEVGLQGSITPVLNSQDNVRENETREAAGQGVEEGPKSLALVELNESSPKKKRQVSPLHIFLCKSLSIFLNQMLALQFTRRKFGQAGEGESSCKRCNCKRSKCLKLYCECFAAGVYCIGPCSCVDCFNKPIHEDIVMATRKQIESRNPLAFAPKVIRNSDSIMEVGDDATSKTPASARHKRGCNCKKSNCLKKYCECYQSGVGCSINCRCEGCKNAFGRKDGSSFTSMDKENETSSRGRTEKQPSTPMPLRQPLAQLPISSNNMLLTHQHLHGASGSSLHMSQSFRRQDMSLMSHSKIGTITEERAENIENLIESPMTNMINAGFSAHGVESMEKKWWKEAVTKMDNSQKKKIETPTPKSKFEDSPVFNYINNLSPIEAVRSIPTVQTFNSLSFTSPPPVFTSPHASFHRESSHNSVDRSKALESLDRSVSTQEVVVASGEVDLNKEATFEDQEDETCCDRVDSPGTGDIVTQVLLDPSGGAPRGEDDGSSSEDVSVGLRKILDAQKESGTPRLMADADELLVFRSPNDSEAFGCLVDKISSSERRFCAGVKLTKHRDITKDVPANDNEPLAVVPNQLVSNLHRGSMRRRCLDFEVLGKRKKDIPDDDQQTVGDNKAESSSKCVVPGIGLHLNAIAMASRGIKINTIHEDSASVEIQKSFLGSTTPVQSQDIMRETLDQAESEPGKGLAVEEETPKPLVFEELNQDSLQKKKQVRKVEEPGEGDSCKRCNCKKSKCLKLYCECFAAGVYCIEPCSCVDCFNRPIHEDTVLATRKQIESRNPLAFAPKVIRNSDSIMETSDDASKTPASARHKRGCNCKKSNCLKKYCECFQSGVGCSINCRCEGCKNAFGKKDAYLLAIMESKQEEDLSKIQQNSDLSKEVEQNHPSSDQPSTPLPPYRHMVVHQPFLSKNRLPPTQFFLGAGSSSFRKPDGDLAQARIEKKPLETVTQDKTEIMPEILSNTPITTVKAISPNSKRVSPPHIGSSESGSILGKRTNGRKLILRAQPLQNAQSSFAFPAASSAPQQSVTSNQPAKHVKKASCGRPLKIRKIENIPSGSGTFWSPFTDRSFEVFGSRVYDRSATDSQPPQ</sequence>
<keyword evidence="3" id="KW-0217">Developmental protein</keyword>
<keyword evidence="4" id="KW-0539">Nucleus</keyword>
<evidence type="ECO:0000256" key="1">
    <source>
        <dbReference type="ARBA" id="ARBA00004123"/>
    </source>
</evidence>
<feature type="region of interest" description="Disordered" evidence="5">
    <location>
        <begin position="1231"/>
        <end position="1251"/>
    </location>
</feature>
<organism evidence="7 8">
    <name type="scientific">Brassica napus</name>
    <name type="common">Rape</name>
    <dbReference type="NCBI Taxonomy" id="3708"/>
    <lineage>
        <taxon>Eukaryota</taxon>
        <taxon>Viridiplantae</taxon>
        <taxon>Streptophyta</taxon>
        <taxon>Embryophyta</taxon>
        <taxon>Tracheophyta</taxon>
        <taxon>Spermatophyta</taxon>
        <taxon>Magnoliopsida</taxon>
        <taxon>eudicotyledons</taxon>
        <taxon>Gunneridae</taxon>
        <taxon>Pentapetalae</taxon>
        <taxon>rosids</taxon>
        <taxon>malvids</taxon>
        <taxon>Brassicales</taxon>
        <taxon>Brassicaceae</taxon>
        <taxon>Brassiceae</taxon>
        <taxon>Brassica</taxon>
    </lineage>
</organism>
<feature type="non-terminal residue" evidence="7">
    <location>
        <position position="1"/>
    </location>
</feature>
<feature type="region of interest" description="Disordered" evidence="5">
    <location>
        <begin position="484"/>
        <end position="512"/>
    </location>
</feature>